<proteinExistence type="predicted"/>
<feature type="compositionally biased region" description="Low complexity" evidence="1">
    <location>
        <begin position="1"/>
        <end position="19"/>
    </location>
</feature>
<feature type="region of interest" description="Disordered" evidence="1">
    <location>
        <begin position="1"/>
        <end position="43"/>
    </location>
</feature>
<evidence type="ECO:0000256" key="1">
    <source>
        <dbReference type="SAM" id="MobiDB-lite"/>
    </source>
</evidence>
<name>A0ABW2R8Y5_9BURK</name>
<sequence>MTKPASSAGGAGSPLAALHAHLDQASRQARGTLDPGAGPWPDLRSAARFRETWERLSAEGQVRQSLQRAPQNAGPLNPQRLMSGNLALMGELSPHYLRRFLAHADTLLWLDQLQSSLRPAGKTGKAGSSAVPSDPRRRR</sequence>
<feature type="region of interest" description="Disordered" evidence="1">
    <location>
        <begin position="118"/>
        <end position="139"/>
    </location>
</feature>
<dbReference type="InterPro" id="IPR021549">
    <property type="entry name" value="DUF2894"/>
</dbReference>
<dbReference type="Pfam" id="PF11445">
    <property type="entry name" value="DUF2894"/>
    <property type="match status" value="1"/>
</dbReference>
<dbReference type="EMBL" id="JBHTBX010000005">
    <property type="protein sequence ID" value="MFC7434555.1"/>
    <property type="molecule type" value="Genomic_DNA"/>
</dbReference>
<evidence type="ECO:0000313" key="2">
    <source>
        <dbReference type="EMBL" id="MFC7434555.1"/>
    </source>
</evidence>
<keyword evidence="3" id="KW-1185">Reference proteome</keyword>
<evidence type="ECO:0000313" key="3">
    <source>
        <dbReference type="Proteomes" id="UP001596495"/>
    </source>
</evidence>
<comment type="caution">
    <text evidence="2">The sequence shown here is derived from an EMBL/GenBank/DDBJ whole genome shotgun (WGS) entry which is preliminary data.</text>
</comment>
<dbReference type="RefSeq" id="WP_382256059.1">
    <property type="nucleotide sequence ID" value="NZ_JBHTBX010000005.1"/>
</dbReference>
<reference evidence="3" key="1">
    <citation type="journal article" date="2019" name="Int. J. Syst. Evol. Microbiol.">
        <title>The Global Catalogue of Microorganisms (GCM) 10K type strain sequencing project: providing services to taxonomists for standard genome sequencing and annotation.</title>
        <authorList>
            <consortium name="The Broad Institute Genomics Platform"/>
            <consortium name="The Broad Institute Genome Sequencing Center for Infectious Disease"/>
            <person name="Wu L."/>
            <person name="Ma J."/>
        </authorList>
    </citation>
    <scope>NUCLEOTIDE SEQUENCE [LARGE SCALE GENOMIC DNA]</scope>
    <source>
        <strain evidence="3">CCUG 54518</strain>
    </source>
</reference>
<gene>
    <name evidence="2" type="ORF">ACFQNJ_08535</name>
</gene>
<protein>
    <submittedName>
        <fullName evidence="2">DUF2894 domain-containing protein</fullName>
    </submittedName>
</protein>
<organism evidence="2 3">
    <name type="scientific">Hydrogenophaga bisanensis</name>
    <dbReference type="NCBI Taxonomy" id="439611"/>
    <lineage>
        <taxon>Bacteria</taxon>
        <taxon>Pseudomonadati</taxon>
        <taxon>Pseudomonadota</taxon>
        <taxon>Betaproteobacteria</taxon>
        <taxon>Burkholderiales</taxon>
        <taxon>Comamonadaceae</taxon>
        <taxon>Hydrogenophaga</taxon>
    </lineage>
</organism>
<accession>A0ABW2R8Y5</accession>
<dbReference type="Proteomes" id="UP001596495">
    <property type="component" value="Unassembled WGS sequence"/>
</dbReference>